<dbReference type="EMBL" id="AGBW02013268">
    <property type="protein sequence ID" value="OWR43778.1"/>
    <property type="molecule type" value="Genomic_DNA"/>
</dbReference>
<proteinExistence type="predicted"/>
<protein>
    <submittedName>
        <fullName evidence="2">Uncharacterized protein</fullName>
    </submittedName>
</protein>
<keyword evidence="3" id="KW-1185">Reference proteome</keyword>
<accession>A0A212EQL5</accession>
<feature type="transmembrane region" description="Helical" evidence="1">
    <location>
        <begin position="68"/>
        <end position="85"/>
    </location>
</feature>
<dbReference type="Proteomes" id="UP000007151">
    <property type="component" value="Unassembled WGS sequence"/>
</dbReference>
<gene>
    <name evidence="2" type="ORF">KGM_203370</name>
</gene>
<keyword evidence="1" id="KW-1133">Transmembrane helix</keyword>
<keyword evidence="1" id="KW-0812">Transmembrane</keyword>
<keyword evidence="1" id="KW-0472">Membrane</keyword>
<evidence type="ECO:0000256" key="1">
    <source>
        <dbReference type="SAM" id="Phobius"/>
    </source>
</evidence>
<dbReference type="KEGG" id="dpl:KGM_203370"/>
<dbReference type="InParanoid" id="A0A212EQL5"/>
<name>A0A212EQL5_DANPL</name>
<evidence type="ECO:0000313" key="2">
    <source>
        <dbReference type="EMBL" id="OWR43778.1"/>
    </source>
</evidence>
<sequence length="137" mass="15556">MKSCQCKVIASRSVIRKPDSINVPKTTLVTRAVIIKILEKFYETCAAFNIRYCSFYGPISHGGNTTKTIKLVIVLVCFFIANFIIMTTILMRIAFNLGLVMFMPFFWLQKHLKCSLLLSFIPGVMGERDRLNGIDLP</sequence>
<reference evidence="2 3" key="1">
    <citation type="journal article" date="2011" name="Cell">
        <title>The monarch butterfly genome yields insights into long-distance migration.</title>
        <authorList>
            <person name="Zhan S."/>
            <person name="Merlin C."/>
            <person name="Boore J.L."/>
            <person name="Reppert S.M."/>
        </authorList>
    </citation>
    <scope>NUCLEOTIDE SEQUENCE [LARGE SCALE GENOMIC DNA]</scope>
    <source>
        <strain evidence="2">F-2</strain>
    </source>
</reference>
<dbReference type="AlphaFoldDB" id="A0A212EQL5"/>
<organism evidence="2 3">
    <name type="scientific">Danaus plexippus plexippus</name>
    <dbReference type="NCBI Taxonomy" id="278856"/>
    <lineage>
        <taxon>Eukaryota</taxon>
        <taxon>Metazoa</taxon>
        <taxon>Ecdysozoa</taxon>
        <taxon>Arthropoda</taxon>
        <taxon>Hexapoda</taxon>
        <taxon>Insecta</taxon>
        <taxon>Pterygota</taxon>
        <taxon>Neoptera</taxon>
        <taxon>Endopterygota</taxon>
        <taxon>Lepidoptera</taxon>
        <taxon>Glossata</taxon>
        <taxon>Ditrysia</taxon>
        <taxon>Papilionoidea</taxon>
        <taxon>Nymphalidae</taxon>
        <taxon>Danainae</taxon>
        <taxon>Danaini</taxon>
        <taxon>Danaina</taxon>
        <taxon>Danaus</taxon>
        <taxon>Danaus</taxon>
    </lineage>
</organism>
<comment type="caution">
    <text evidence="2">The sequence shown here is derived from an EMBL/GenBank/DDBJ whole genome shotgun (WGS) entry which is preliminary data.</text>
</comment>
<evidence type="ECO:0000313" key="3">
    <source>
        <dbReference type="Proteomes" id="UP000007151"/>
    </source>
</evidence>